<dbReference type="EMBL" id="JACGWO010000007">
    <property type="protein sequence ID" value="KAK4423110.1"/>
    <property type="molecule type" value="Genomic_DNA"/>
</dbReference>
<dbReference type="Gene3D" id="3.90.1720.10">
    <property type="entry name" value="endopeptidase domain like (from Nostoc punctiforme)"/>
    <property type="match status" value="1"/>
</dbReference>
<name>A0AAE2CI95_9LAMI</name>
<proteinExistence type="predicted"/>
<evidence type="ECO:0000313" key="3">
    <source>
        <dbReference type="EMBL" id="KAK4423110.1"/>
    </source>
</evidence>
<evidence type="ECO:0000256" key="1">
    <source>
        <dbReference type="SAM" id="MobiDB-lite"/>
    </source>
</evidence>
<comment type="caution">
    <text evidence="3">The sequence shown here is derived from an EMBL/GenBank/DDBJ whole genome shotgun (WGS) entry which is preliminary data.</text>
</comment>
<protein>
    <recommendedName>
        <fullName evidence="2">LRAT domain-containing protein</fullName>
    </recommendedName>
</protein>
<dbReference type="PANTHER" id="PTHR46137:SF7">
    <property type="entry name" value="LRAT DOMAIN-CONTAINING PROTEIN"/>
    <property type="match status" value="1"/>
</dbReference>
<keyword evidence="4" id="KW-1185">Reference proteome</keyword>
<feature type="region of interest" description="Disordered" evidence="1">
    <location>
        <begin position="249"/>
        <end position="270"/>
    </location>
</feature>
<dbReference type="Proteomes" id="UP001293254">
    <property type="component" value="Unassembled WGS sequence"/>
</dbReference>
<dbReference type="PANTHER" id="PTHR46137">
    <property type="entry name" value="OS05G0310600 PROTEIN"/>
    <property type="match status" value="1"/>
</dbReference>
<accession>A0AAE2CI95</accession>
<dbReference type="Pfam" id="PF04970">
    <property type="entry name" value="LRAT"/>
    <property type="match status" value="1"/>
</dbReference>
<sequence>MGVLSHRVERSDLEAGDHIYTWRTAFAYSHHGIYVGGNKVVHFTRDAQYLCSSSQSASTWFSPSASDIPSAACLEIPDCGFRKQRSGVIMSCLNCFLGNGLLYCFEYGVSRLAFIAKFRGGTCTTAKSDPPEAVIHRAMYLLQNGFGNYNLFTHNCEDFALYCKTGFLVCGQEGLGGSGQASSFVGAPLAAILSLPVRLFVSSPVGIVTATAAMYSLNRYATDIGVRDDVIEVEVEDITLFHGNQLGDRDGSSHEIDVTDSRPGKRQRIG</sequence>
<dbReference type="InterPro" id="IPR007053">
    <property type="entry name" value="LRAT_dom"/>
</dbReference>
<feature type="domain" description="LRAT" evidence="2">
    <location>
        <begin position="20"/>
        <end position="172"/>
    </location>
</feature>
<evidence type="ECO:0000259" key="2">
    <source>
        <dbReference type="PROSITE" id="PS51934"/>
    </source>
</evidence>
<evidence type="ECO:0000313" key="4">
    <source>
        <dbReference type="Proteomes" id="UP001293254"/>
    </source>
</evidence>
<dbReference type="PROSITE" id="PS51934">
    <property type="entry name" value="LRAT"/>
    <property type="match status" value="1"/>
</dbReference>
<feature type="compositionally biased region" description="Basic and acidic residues" evidence="1">
    <location>
        <begin position="249"/>
        <end position="263"/>
    </location>
</feature>
<gene>
    <name evidence="3" type="ORF">Salat_1893600</name>
</gene>
<reference evidence="3" key="1">
    <citation type="submission" date="2020-06" db="EMBL/GenBank/DDBJ databases">
        <authorList>
            <person name="Li T."/>
            <person name="Hu X."/>
            <person name="Zhang T."/>
            <person name="Song X."/>
            <person name="Zhang H."/>
            <person name="Dai N."/>
            <person name="Sheng W."/>
            <person name="Hou X."/>
            <person name="Wei L."/>
        </authorList>
    </citation>
    <scope>NUCLEOTIDE SEQUENCE</scope>
    <source>
        <strain evidence="3">3651</strain>
        <tissue evidence="3">Leaf</tissue>
    </source>
</reference>
<dbReference type="AlphaFoldDB" id="A0AAE2CI95"/>
<organism evidence="3 4">
    <name type="scientific">Sesamum alatum</name>
    <dbReference type="NCBI Taxonomy" id="300844"/>
    <lineage>
        <taxon>Eukaryota</taxon>
        <taxon>Viridiplantae</taxon>
        <taxon>Streptophyta</taxon>
        <taxon>Embryophyta</taxon>
        <taxon>Tracheophyta</taxon>
        <taxon>Spermatophyta</taxon>
        <taxon>Magnoliopsida</taxon>
        <taxon>eudicotyledons</taxon>
        <taxon>Gunneridae</taxon>
        <taxon>Pentapetalae</taxon>
        <taxon>asterids</taxon>
        <taxon>lamiids</taxon>
        <taxon>Lamiales</taxon>
        <taxon>Pedaliaceae</taxon>
        <taxon>Sesamum</taxon>
    </lineage>
</organism>
<reference evidence="3" key="2">
    <citation type="journal article" date="2024" name="Plant">
        <title>Genomic evolution and insights into agronomic trait innovations of Sesamum species.</title>
        <authorList>
            <person name="Miao H."/>
            <person name="Wang L."/>
            <person name="Qu L."/>
            <person name="Liu H."/>
            <person name="Sun Y."/>
            <person name="Le M."/>
            <person name="Wang Q."/>
            <person name="Wei S."/>
            <person name="Zheng Y."/>
            <person name="Lin W."/>
            <person name="Duan Y."/>
            <person name="Cao H."/>
            <person name="Xiong S."/>
            <person name="Wang X."/>
            <person name="Wei L."/>
            <person name="Li C."/>
            <person name="Ma Q."/>
            <person name="Ju M."/>
            <person name="Zhao R."/>
            <person name="Li G."/>
            <person name="Mu C."/>
            <person name="Tian Q."/>
            <person name="Mei H."/>
            <person name="Zhang T."/>
            <person name="Gao T."/>
            <person name="Zhang H."/>
        </authorList>
    </citation>
    <scope>NUCLEOTIDE SEQUENCE</scope>
    <source>
        <tissue evidence="3">Leaf</tissue>
    </source>
</reference>